<name>A0A1D2MEC6_ORCCI</name>
<keyword evidence="1" id="KW-0812">Transmembrane</keyword>
<gene>
    <name evidence="2" type="ORF">Ocin01_15397</name>
</gene>
<accession>A0A1D2MEC6</accession>
<dbReference type="EMBL" id="LJIJ01001605">
    <property type="protein sequence ID" value="ODM91283.1"/>
    <property type="molecule type" value="Genomic_DNA"/>
</dbReference>
<sequence length="175" mass="19806">FQPLFPFQIIMNTGTFLLIIGLALCAAVLFDNKADDRIPKGHIQFKLKNLKGMEDLFEQIKDLGLTRYEVEKVTKIAMATAKPGAIALTLDSHDPHYSFNFGGVTFKFVHGVMTPFEFMQRNGMVICNVDENTIKCRSTLDNGYVQQIELIFNYTTVNVIRITDYSKAQLSMVKV</sequence>
<feature type="transmembrane region" description="Helical" evidence="1">
    <location>
        <begin position="6"/>
        <end position="30"/>
    </location>
</feature>
<dbReference type="Proteomes" id="UP000094527">
    <property type="component" value="Unassembled WGS sequence"/>
</dbReference>
<evidence type="ECO:0000313" key="2">
    <source>
        <dbReference type="EMBL" id="ODM91283.1"/>
    </source>
</evidence>
<keyword evidence="1" id="KW-0472">Membrane</keyword>
<comment type="caution">
    <text evidence="2">The sequence shown here is derived from an EMBL/GenBank/DDBJ whole genome shotgun (WGS) entry which is preliminary data.</text>
</comment>
<evidence type="ECO:0000256" key="1">
    <source>
        <dbReference type="SAM" id="Phobius"/>
    </source>
</evidence>
<reference evidence="2 3" key="1">
    <citation type="journal article" date="2016" name="Genome Biol. Evol.">
        <title>Gene Family Evolution Reflects Adaptation to Soil Environmental Stressors in the Genome of the Collembolan Orchesella cincta.</title>
        <authorList>
            <person name="Faddeeva-Vakhrusheva A."/>
            <person name="Derks M.F."/>
            <person name="Anvar S.Y."/>
            <person name="Agamennone V."/>
            <person name="Suring W."/>
            <person name="Smit S."/>
            <person name="van Straalen N.M."/>
            <person name="Roelofs D."/>
        </authorList>
    </citation>
    <scope>NUCLEOTIDE SEQUENCE [LARGE SCALE GENOMIC DNA]</scope>
    <source>
        <tissue evidence="2">Mixed pool</tissue>
    </source>
</reference>
<dbReference type="AlphaFoldDB" id="A0A1D2MEC6"/>
<keyword evidence="3" id="KW-1185">Reference proteome</keyword>
<proteinExistence type="predicted"/>
<feature type="non-terminal residue" evidence="2">
    <location>
        <position position="1"/>
    </location>
</feature>
<protein>
    <submittedName>
        <fullName evidence="2">Uncharacterized protein</fullName>
    </submittedName>
</protein>
<evidence type="ECO:0000313" key="3">
    <source>
        <dbReference type="Proteomes" id="UP000094527"/>
    </source>
</evidence>
<organism evidence="2 3">
    <name type="scientific">Orchesella cincta</name>
    <name type="common">Springtail</name>
    <name type="synonym">Podura cincta</name>
    <dbReference type="NCBI Taxonomy" id="48709"/>
    <lineage>
        <taxon>Eukaryota</taxon>
        <taxon>Metazoa</taxon>
        <taxon>Ecdysozoa</taxon>
        <taxon>Arthropoda</taxon>
        <taxon>Hexapoda</taxon>
        <taxon>Collembola</taxon>
        <taxon>Entomobryomorpha</taxon>
        <taxon>Entomobryoidea</taxon>
        <taxon>Orchesellidae</taxon>
        <taxon>Orchesellinae</taxon>
        <taxon>Orchesella</taxon>
    </lineage>
</organism>
<keyword evidence="1" id="KW-1133">Transmembrane helix</keyword>